<reference evidence="2 3" key="1">
    <citation type="submission" date="2014-06" db="EMBL/GenBank/DDBJ databases">
        <title>Whole Genome Sequences of Three Symbiotic Endozoicomonas Bacteria.</title>
        <authorList>
            <person name="Neave M.J."/>
            <person name="Apprill A."/>
            <person name="Voolstra C.R."/>
        </authorList>
    </citation>
    <scope>NUCLEOTIDE SEQUENCE [LARGE SCALE GENOMIC DNA]</scope>
    <source>
        <strain evidence="2 3">DSM 25634</strain>
    </source>
</reference>
<dbReference type="RefSeq" id="WP_152558958.1">
    <property type="nucleotide sequence ID" value="NZ_JOKH01000010.1"/>
</dbReference>
<evidence type="ECO:0000313" key="3">
    <source>
        <dbReference type="Proteomes" id="UP000028073"/>
    </source>
</evidence>
<gene>
    <name evidence="2" type="ORF">GZ78_27870</name>
</gene>
<dbReference type="STRING" id="1137799.GZ78_27870"/>
<accession>A0A081N1C4</accession>
<protein>
    <submittedName>
        <fullName evidence="2">Uncharacterized protein</fullName>
    </submittedName>
</protein>
<keyword evidence="3" id="KW-1185">Reference proteome</keyword>
<evidence type="ECO:0000256" key="1">
    <source>
        <dbReference type="SAM" id="Coils"/>
    </source>
</evidence>
<proteinExistence type="predicted"/>
<comment type="caution">
    <text evidence="2">The sequence shown here is derived from an EMBL/GenBank/DDBJ whole genome shotgun (WGS) entry which is preliminary data.</text>
</comment>
<dbReference type="EMBL" id="JOKH01000010">
    <property type="protein sequence ID" value="KEQ12247.1"/>
    <property type="molecule type" value="Genomic_DNA"/>
</dbReference>
<organism evidence="2 3">
    <name type="scientific">Endozoicomonas numazuensis</name>
    <dbReference type="NCBI Taxonomy" id="1137799"/>
    <lineage>
        <taxon>Bacteria</taxon>
        <taxon>Pseudomonadati</taxon>
        <taxon>Pseudomonadota</taxon>
        <taxon>Gammaproteobacteria</taxon>
        <taxon>Oceanospirillales</taxon>
        <taxon>Endozoicomonadaceae</taxon>
        <taxon>Endozoicomonas</taxon>
    </lineage>
</organism>
<dbReference type="AlphaFoldDB" id="A0A081N1C4"/>
<sequence length="163" mass="18968">MSGRNLSSELPEQSLYNQNKDRFILTTKRTHPRYERLQFQSSRQAWSFLSDLANNQYSELEQSLKGHLILKSIHYRDPLHLIREALVNGDLRVYVAHRNQTQNLKKIEALYDRIKQKLQQIIASEKAEAAVADQQYQAMTASEKKPLMPVALVKDLKKVAFPF</sequence>
<keyword evidence="1" id="KW-0175">Coiled coil</keyword>
<evidence type="ECO:0000313" key="2">
    <source>
        <dbReference type="EMBL" id="KEQ12247.1"/>
    </source>
</evidence>
<name>A0A081N1C4_9GAMM</name>
<dbReference type="Proteomes" id="UP000028073">
    <property type="component" value="Unassembled WGS sequence"/>
</dbReference>
<feature type="coiled-coil region" evidence="1">
    <location>
        <begin position="97"/>
        <end position="135"/>
    </location>
</feature>